<dbReference type="InterPro" id="IPR036388">
    <property type="entry name" value="WH-like_DNA-bd_sf"/>
</dbReference>
<dbReference type="PANTHER" id="PTHR30514:SF1">
    <property type="entry name" value="HTH-TYPE TRANSCRIPTIONAL REGULATOR HEXR-RELATED"/>
    <property type="match status" value="1"/>
</dbReference>
<dbReference type="GO" id="GO:0003700">
    <property type="term" value="F:DNA-binding transcription factor activity"/>
    <property type="evidence" value="ECO:0007669"/>
    <property type="project" value="InterPro"/>
</dbReference>
<dbReference type="InterPro" id="IPR000281">
    <property type="entry name" value="HTH_RpiR"/>
</dbReference>
<sequence length="286" mass="31206">MEENMGSGVFYSRVQEKLDSLSKKERETAEYMAAHQGQLIYASITELAELVGTSEATVTRVCGKLGYRGFQALKVSVARELVTPQEKIHEDLQPDAPAEAIIEKIFSSAIETLVMTQRAMDATAVKRSINALCSARRIVVLGNGNSGSIAMDAQHKLLRVGLDAHAYTDDHLQMIAVSSLTAEDVVLAISHSGSSRNAADAARLARERGATVISITNNGISPVSKLANIRLYTYSQETRYRTYAISSRMAELTIIDTLYTGVALKMGEQAIDNFEALEKALIVKKY</sequence>
<dbReference type="GO" id="GO:1901135">
    <property type="term" value="P:carbohydrate derivative metabolic process"/>
    <property type="evidence" value="ECO:0007669"/>
    <property type="project" value="InterPro"/>
</dbReference>
<dbReference type="Pfam" id="PF01380">
    <property type="entry name" value="SIS"/>
    <property type="match status" value="1"/>
</dbReference>
<gene>
    <name evidence="6" type="ORF">H8790_10550</name>
</gene>
<dbReference type="SUPFAM" id="SSF53697">
    <property type="entry name" value="SIS domain"/>
    <property type="match status" value="1"/>
</dbReference>
<dbReference type="InterPro" id="IPR009057">
    <property type="entry name" value="Homeodomain-like_sf"/>
</dbReference>
<evidence type="ECO:0000256" key="2">
    <source>
        <dbReference type="ARBA" id="ARBA00023125"/>
    </source>
</evidence>
<dbReference type="RefSeq" id="WP_187332465.1">
    <property type="nucleotide sequence ID" value="NZ_CP060490.1"/>
</dbReference>
<organism evidence="6 7">
    <name type="scientific">Oscillibacter hominis</name>
    <dbReference type="NCBI Taxonomy" id="2763056"/>
    <lineage>
        <taxon>Bacteria</taxon>
        <taxon>Bacillati</taxon>
        <taxon>Bacillota</taxon>
        <taxon>Clostridia</taxon>
        <taxon>Eubacteriales</taxon>
        <taxon>Oscillospiraceae</taxon>
        <taxon>Oscillibacter</taxon>
    </lineage>
</organism>
<keyword evidence="7" id="KW-1185">Reference proteome</keyword>
<dbReference type="EMBL" id="CP060490">
    <property type="protein sequence ID" value="QNL43885.1"/>
    <property type="molecule type" value="Genomic_DNA"/>
</dbReference>
<evidence type="ECO:0000313" key="6">
    <source>
        <dbReference type="EMBL" id="QNL43885.1"/>
    </source>
</evidence>
<evidence type="ECO:0000256" key="1">
    <source>
        <dbReference type="ARBA" id="ARBA00023015"/>
    </source>
</evidence>
<dbReference type="InterPro" id="IPR035472">
    <property type="entry name" value="RpiR-like_SIS"/>
</dbReference>
<dbReference type="KEGG" id="ohi:H8790_10550"/>
<evidence type="ECO:0000259" key="5">
    <source>
        <dbReference type="PROSITE" id="PS51464"/>
    </source>
</evidence>
<protein>
    <submittedName>
        <fullName evidence="6">MurR/RpiR family transcriptional regulator</fullName>
    </submittedName>
</protein>
<keyword evidence="3" id="KW-0804">Transcription</keyword>
<evidence type="ECO:0000256" key="3">
    <source>
        <dbReference type="ARBA" id="ARBA00023163"/>
    </source>
</evidence>
<feature type="domain" description="SIS" evidence="5">
    <location>
        <begin position="128"/>
        <end position="268"/>
    </location>
</feature>
<dbReference type="Proteomes" id="UP000515960">
    <property type="component" value="Chromosome"/>
</dbReference>
<dbReference type="InterPro" id="IPR047640">
    <property type="entry name" value="RpiR-like"/>
</dbReference>
<dbReference type="Gene3D" id="3.40.50.10490">
    <property type="entry name" value="Glucose-6-phosphate isomerase like protein, domain 1"/>
    <property type="match status" value="1"/>
</dbReference>
<proteinExistence type="predicted"/>
<dbReference type="SUPFAM" id="SSF46689">
    <property type="entry name" value="Homeodomain-like"/>
    <property type="match status" value="1"/>
</dbReference>
<dbReference type="CDD" id="cd05013">
    <property type="entry name" value="SIS_RpiR"/>
    <property type="match status" value="1"/>
</dbReference>
<dbReference type="Pfam" id="PF01418">
    <property type="entry name" value="HTH_6"/>
    <property type="match status" value="1"/>
</dbReference>
<name>A0A7G9B2V4_9FIRM</name>
<dbReference type="PROSITE" id="PS51464">
    <property type="entry name" value="SIS"/>
    <property type="match status" value="1"/>
</dbReference>
<dbReference type="InterPro" id="IPR001347">
    <property type="entry name" value="SIS_dom"/>
</dbReference>
<dbReference type="PANTHER" id="PTHR30514">
    <property type="entry name" value="GLUCOKINASE"/>
    <property type="match status" value="1"/>
</dbReference>
<dbReference type="PROSITE" id="PS51071">
    <property type="entry name" value="HTH_RPIR"/>
    <property type="match status" value="1"/>
</dbReference>
<reference evidence="6 7" key="1">
    <citation type="submission" date="2020-08" db="EMBL/GenBank/DDBJ databases">
        <authorList>
            <person name="Liu C."/>
            <person name="Sun Q."/>
        </authorList>
    </citation>
    <scope>NUCLEOTIDE SEQUENCE [LARGE SCALE GENOMIC DNA]</scope>
    <source>
        <strain evidence="6 7">NSJ-62</strain>
    </source>
</reference>
<dbReference type="Gene3D" id="1.10.10.10">
    <property type="entry name" value="Winged helix-like DNA-binding domain superfamily/Winged helix DNA-binding domain"/>
    <property type="match status" value="1"/>
</dbReference>
<evidence type="ECO:0000313" key="7">
    <source>
        <dbReference type="Proteomes" id="UP000515960"/>
    </source>
</evidence>
<dbReference type="AlphaFoldDB" id="A0A7G9B2V4"/>
<keyword evidence="1" id="KW-0805">Transcription regulation</keyword>
<accession>A0A7G9B2V4</accession>
<dbReference type="GO" id="GO:0097367">
    <property type="term" value="F:carbohydrate derivative binding"/>
    <property type="evidence" value="ECO:0007669"/>
    <property type="project" value="InterPro"/>
</dbReference>
<keyword evidence="2" id="KW-0238">DNA-binding</keyword>
<dbReference type="InterPro" id="IPR046348">
    <property type="entry name" value="SIS_dom_sf"/>
</dbReference>
<dbReference type="GO" id="GO:0003677">
    <property type="term" value="F:DNA binding"/>
    <property type="evidence" value="ECO:0007669"/>
    <property type="project" value="UniProtKB-KW"/>
</dbReference>
<evidence type="ECO:0000259" key="4">
    <source>
        <dbReference type="PROSITE" id="PS51071"/>
    </source>
</evidence>
<feature type="domain" description="HTH rpiR-type" evidence="4">
    <location>
        <begin position="8"/>
        <end position="84"/>
    </location>
</feature>